<dbReference type="SUPFAM" id="SSF56112">
    <property type="entry name" value="Protein kinase-like (PK-like)"/>
    <property type="match status" value="1"/>
</dbReference>
<dbReference type="InterPro" id="IPR000719">
    <property type="entry name" value="Prot_kinase_dom"/>
</dbReference>
<feature type="binding site" evidence="1">
    <location>
        <position position="28"/>
    </location>
    <ligand>
        <name>ATP</name>
        <dbReference type="ChEBI" id="CHEBI:30616"/>
    </ligand>
</feature>
<dbReference type="GO" id="GO:0004672">
    <property type="term" value="F:protein kinase activity"/>
    <property type="evidence" value="ECO:0007669"/>
    <property type="project" value="InterPro"/>
</dbReference>
<dbReference type="Gene3D" id="1.10.510.10">
    <property type="entry name" value="Transferase(Phosphotransferase) domain 1"/>
    <property type="match status" value="1"/>
</dbReference>
<dbReference type="CTD" id="20213219"/>
<accession>T1FWM4</accession>
<dbReference type="RefSeq" id="XP_009012081.1">
    <property type="nucleotide sequence ID" value="XM_009013833.1"/>
</dbReference>
<organism evidence="5 6">
    <name type="scientific">Helobdella robusta</name>
    <name type="common">Californian leech</name>
    <dbReference type="NCBI Taxonomy" id="6412"/>
    <lineage>
        <taxon>Eukaryota</taxon>
        <taxon>Metazoa</taxon>
        <taxon>Spiralia</taxon>
        <taxon>Lophotrochozoa</taxon>
        <taxon>Annelida</taxon>
        <taxon>Clitellata</taxon>
        <taxon>Hirudinea</taxon>
        <taxon>Rhynchobdellida</taxon>
        <taxon>Glossiphoniidae</taxon>
        <taxon>Helobdella</taxon>
    </lineage>
</organism>
<feature type="region of interest" description="Disordered" evidence="2">
    <location>
        <begin position="332"/>
        <end position="408"/>
    </location>
</feature>
<dbReference type="Proteomes" id="UP000015101">
    <property type="component" value="Unassembled WGS sequence"/>
</dbReference>
<sequence length="408" mass="46204">MAEVIGQGRFATVKRCIEQSTKCECALKVVDKRDVTKEELSLLKNEVQMMKTIRHANIIELFHDWETALHMYIIMEFANIGDLGLATTVSQPLFTVCGTPTYVAPEVISEVGYGLEVDVWSLGILTYILLCGYPPFSSDIDDQDELFDQIQSGKYEFESPYWDHVTEEAKGLINDMLDIDPKKRLTASDVFHHDWILVGFTRLLKQQPKQQQQQHDWNGDTKKNDVIINNNSSSMQQSQHISNNNTATTADETAQQHQFTIIDDDDIDDVIDKTTASTTTSTTSSTTLMNHLKSDLVRIQSVHRLPQTHSAPGVLNGLMDRKLKYIGCKKQIHMSPRKKHPPISEEEDEDGDEEDEDGDEEDEDGDEEDEDGDEEDEDADATKQYIANTTDTSLFHLQGQQKSIREST</sequence>
<feature type="compositionally biased region" description="Basic residues" evidence="2">
    <location>
        <begin position="332"/>
        <end position="341"/>
    </location>
</feature>
<evidence type="ECO:0000313" key="5">
    <source>
        <dbReference type="EnsemblMetazoa" id="HelroP194983"/>
    </source>
</evidence>
<dbReference type="GeneID" id="20213219"/>
<dbReference type="InterPro" id="IPR017441">
    <property type="entry name" value="Protein_kinase_ATP_BS"/>
</dbReference>
<dbReference type="Gene3D" id="3.30.200.20">
    <property type="entry name" value="Phosphorylase Kinase, domain 1"/>
    <property type="match status" value="1"/>
</dbReference>
<reference evidence="5" key="3">
    <citation type="submission" date="2015-06" db="UniProtKB">
        <authorList>
            <consortium name="EnsemblMetazoa"/>
        </authorList>
    </citation>
    <scope>IDENTIFICATION</scope>
</reference>
<dbReference type="PANTHER" id="PTHR24347">
    <property type="entry name" value="SERINE/THREONINE-PROTEIN KINASE"/>
    <property type="match status" value="1"/>
</dbReference>
<dbReference type="OrthoDB" id="1738954at2759"/>
<evidence type="ECO:0000259" key="3">
    <source>
        <dbReference type="PROSITE" id="PS50011"/>
    </source>
</evidence>
<dbReference type="PROSITE" id="PS50011">
    <property type="entry name" value="PROTEIN_KINASE_DOM"/>
    <property type="match status" value="1"/>
</dbReference>
<reference evidence="6" key="1">
    <citation type="submission" date="2012-12" db="EMBL/GenBank/DDBJ databases">
        <authorList>
            <person name="Hellsten U."/>
            <person name="Grimwood J."/>
            <person name="Chapman J.A."/>
            <person name="Shapiro H."/>
            <person name="Aerts A."/>
            <person name="Otillar R.P."/>
            <person name="Terry A.Y."/>
            <person name="Boore J.L."/>
            <person name="Simakov O."/>
            <person name="Marletaz F."/>
            <person name="Cho S.-J."/>
            <person name="Edsinger-Gonzales E."/>
            <person name="Havlak P."/>
            <person name="Kuo D.-H."/>
            <person name="Larsson T."/>
            <person name="Lv J."/>
            <person name="Arendt D."/>
            <person name="Savage R."/>
            <person name="Osoegawa K."/>
            <person name="de Jong P."/>
            <person name="Lindberg D.R."/>
            <person name="Seaver E.C."/>
            <person name="Weisblat D.A."/>
            <person name="Putnam N.H."/>
            <person name="Grigoriev I.V."/>
            <person name="Rokhsar D.S."/>
        </authorList>
    </citation>
    <scope>NUCLEOTIDE SEQUENCE</scope>
</reference>
<dbReference type="STRING" id="6412.T1FWM4"/>
<dbReference type="AlphaFoldDB" id="T1FWM4"/>
<dbReference type="eggNOG" id="KOG0032">
    <property type="taxonomic scope" value="Eukaryota"/>
</dbReference>
<evidence type="ECO:0000256" key="2">
    <source>
        <dbReference type="SAM" id="MobiDB-lite"/>
    </source>
</evidence>
<dbReference type="InParanoid" id="T1FWM4"/>
<feature type="domain" description="Protein kinase" evidence="3">
    <location>
        <begin position="1"/>
        <end position="196"/>
    </location>
</feature>
<dbReference type="EMBL" id="AMQM01009000">
    <property type="status" value="NOT_ANNOTATED_CDS"/>
    <property type="molecule type" value="Genomic_DNA"/>
</dbReference>
<evidence type="ECO:0000313" key="4">
    <source>
        <dbReference type="EMBL" id="ESO09815.1"/>
    </source>
</evidence>
<dbReference type="InterPro" id="IPR011009">
    <property type="entry name" value="Kinase-like_dom_sf"/>
</dbReference>
<name>T1FWM4_HELRO</name>
<protein>
    <recommendedName>
        <fullName evidence="3">Protein kinase domain-containing protein</fullName>
    </recommendedName>
</protein>
<keyword evidence="1" id="KW-0547">Nucleotide-binding</keyword>
<dbReference type="EnsemblMetazoa" id="HelroT194983">
    <property type="protein sequence ID" value="HelroP194983"/>
    <property type="gene ID" value="HelroG194983"/>
</dbReference>
<dbReference type="HOGENOM" id="CLU_674899_0_0_1"/>
<dbReference type="PROSITE" id="PS00107">
    <property type="entry name" value="PROTEIN_KINASE_ATP"/>
    <property type="match status" value="1"/>
</dbReference>
<dbReference type="Pfam" id="PF00069">
    <property type="entry name" value="Pkinase"/>
    <property type="match status" value="1"/>
</dbReference>
<keyword evidence="1" id="KW-0067">ATP-binding</keyword>
<gene>
    <name evidence="5" type="primary">20213219</name>
    <name evidence="4" type="ORF">HELRODRAFT_194983</name>
</gene>
<keyword evidence="6" id="KW-1185">Reference proteome</keyword>
<reference evidence="4 6" key="2">
    <citation type="journal article" date="2013" name="Nature">
        <title>Insights into bilaterian evolution from three spiralian genomes.</title>
        <authorList>
            <person name="Simakov O."/>
            <person name="Marletaz F."/>
            <person name="Cho S.J."/>
            <person name="Edsinger-Gonzales E."/>
            <person name="Havlak P."/>
            <person name="Hellsten U."/>
            <person name="Kuo D.H."/>
            <person name="Larsson T."/>
            <person name="Lv J."/>
            <person name="Arendt D."/>
            <person name="Savage R."/>
            <person name="Osoegawa K."/>
            <person name="de Jong P."/>
            <person name="Grimwood J."/>
            <person name="Chapman J.A."/>
            <person name="Shapiro H."/>
            <person name="Aerts A."/>
            <person name="Otillar R.P."/>
            <person name="Terry A.Y."/>
            <person name="Boore J.L."/>
            <person name="Grigoriev I.V."/>
            <person name="Lindberg D.R."/>
            <person name="Seaver E.C."/>
            <person name="Weisblat D.A."/>
            <person name="Putnam N.H."/>
            <person name="Rokhsar D.S."/>
        </authorList>
    </citation>
    <scope>NUCLEOTIDE SEQUENCE</scope>
</reference>
<feature type="compositionally biased region" description="Polar residues" evidence="2">
    <location>
        <begin position="385"/>
        <end position="402"/>
    </location>
</feature>
<evidence type="ECO:0000256" key="1">
    <source>
        <dbReference type="PROSITE-ProRule" id="PRU10141"/>
    </source>
</evidence>
<dbReference type="EMBL" id="AMQM01009001">
    <property type="status" value="NOT_ANNOTATED_CDS"/>
    <property type="molecule type" value="Genomic_DNA"/>
</dbReference>
<feature type="compositionally biased region" description="Acidic residues" evidence="2">
    <location>
        <begin position="344"/>
        <end position="379"/>
    </location>
</feature>
<proteinExistence type="predicted"/>
<evidence type="ECO:0000313" key="6">
    <source>
        <dbReference type="Proteomes" id="UP000015101"/>
    </source>
</evidence>
<dbReference type="KEGG" id="hro:HELRODRAFT_194983"/>
<dbReference type="GO" id="GO:0005524">
    <property type="term" value="F:ATP binding"/>
    <property type="evidence" value="ECO:0007669"/>
    <property type="project" value="UniProtKB-UniRule"/>
</dbReference>
<dbReference type="EMBL" id="KB095906">
    <property type="protein sequence ID" value="ESO09815.1"/>
    <property type="molecule type" value="Genomic_DNA"/>
</dbReference>